<evidence type="ECO:0000256" key="8">
    <source>
        <dbReference type="ARBA" id="ARBA00022842"/>
    </source>
</evidence>
<accession>A0A841N3H1</accession>
<name>A0A841N3H1_9BACT</name>
<dbReference type="InterPro" id="IPR052038">
    <property type="entry name" value="Type-VII_TA_antitoxin"/>
</dbReference>
<evidence type="ECO:0000256" key="1">
    <source>
        <dbReference type="ARBA" id="ARBA00001946"/>
    </source>
</evidence>
<evidence type="ECO:0000256" key="3">
    <source>
        <dbReference type="ARBA" id="ARBA00022679"/>
    </source>
</evidence>
<comment type="similarity">
    <text evidence="9">Belongs to the MntA antitoxin family.</text>
</comment>
<dbReference type="PANTHER" id="PTHR33571:SF12">
    <property type="entry name" value="BSL3053 PROTEIN"/>
    <property type="match status" value="1"/>
</dbReference>
<dbReference type="RefSeq" id="WP_184498048.1">
    <property type="nucleotide sequence ID" value="NZ_JACIJO010000005.1"/>
</dbReference>
<protein>
    <recommendedName>
        <fullName evidence="10">Polymerase nucleotidyl transferase domain-containing protein</fullName>
    </recommendedName>
</protein>
<feature type="domain" description="Polymerase nucleotidyl transferase" evidence="10">
    <location>
        <begin position="11"/>
        <end position="96"/>
    </location>
</feature>
<dbReference type="GO" id="GO:0016779">
    <property type="term" value="F:nucleotidyltransferase activity"/>
    <property type="evidence" value="ECO:0007669"/>
    <property type="project" value="UniProtKB-KW"/>
</dbReference>
<dbReference type="PANTHER" id="PTHR33571">
    <property type="entry name" value="SSL8005 PROTEIN"/>
    <property type="match status" value="1"/>
</dbReference>
<evidence type="ECO:0000256" key="5">
    <source>
        <dbReference type="ARBA" id="ARBA00022723"/>
    </source>
</evidence>
<dbReference type="EMBL" id="JACIJO010000005">
    <property type="protein sequence ID" value="MBB6328701.1"/>
    <property type="molecule type" value="Genomic_DNA"/>
</dbReference>
<dbReference type="Proteomes" id="UP000588604">
    <property type="component" value="Unassembled WGS sequence"/>
</dbReference>
<dbReference type="InterPro" id="IPR002934">
    <property type="entry name" value="Polymerase_NTP_transf_dom"/>
</dbReference>
<dbReference type="GO" id="GO:0005524">
    <property type="term" value="F:ATP binding"/>
    <property type="evidence" value="ECO:0007669"/>
    <property type="project" value="UniProtKB-KW"/>
</dbReference>
<evidence type="ECO:0000256" key="6">
    <source>
        <dbReference type="ARBA" id="ARBA00022741"/>
    </source>
</evidence>
<gene>
    <name evidence="11" type="ORF">FHS59_004360</name>
</gene>
<comment type="cofactor">
    <cofactor evidence="1">
        <name>Mg(2+)</name>
        <dbReference type="ChEBI" id="CHEBI:18420"/>
    </cofactor>
</comment>
<evidence type="ECO:0000313" key="11">
    <source>
        <dbReference type="EMBL" id="MBB6328701.1"/>
    </source>
</evidence>
<keyword evidence="6" id="KW-0547">Nucleotide-binding</keyword>
<dbReference type="InterPro" id="IPR043519">
    <property type="entry name" value="NT_sf"/>
</dbReference>
<evidence type="ECO:0000256" key="4">
    <source>
        <dbReference type="ARBA" id="ARBA00022695"/>
    </source>
</evidence>
<evidence type="ECO:0000256" key="7">
    <source>
        <dbReference type="ARBA" id="ARBA00022840"/>
    </source>
</evidence>
<evidence type="ECO:0000313" key="12">
    <source>
        <dbReference type="Proteomes" id="UP000588604"/>
    </source>
</evidence>
<keyword evidence="8" id="KW-0460">Magnesium</keyword>
<dbReference type="AlphaFoldDB" id="A0A841N3H1"/>
<keyword evidence="4" id="KW-0548">Nucleotidyltransferase</keyword>
<evidence type="ECO:0000259" key="10">
    <source>
        <dbReference type="Pfam" id="PF01909"/>
    </source>
</evidence>
<keyword evidence="3" id="KW-0808">Transferase</keyword>
<proteinExistence type="inferred from homology"/>
<keyword evidence="12" id="KW-1185">Reference proteome</keyword>
<evidence type="ECO:0000256" key="9">
    <source>
        <dbReference type="ARBA" id="ARBA00038276"/>
    </source>
</evidence>
<keyword evidence="5" id="KW-0479">Metal-binding</keyword>
<sequence length="102" mass="11967">MHLIQEKASGIKALCEKHKVKRLYAFGSVLTTCFNEESDVDFLVDFRKNEIPNFGANYFNFIFALEDLLGRKIDLIERAAIQNPYFKEHVEESKLLIYEFED</sequence>
<organism evidence="11 12">
    <name type="scientific">Algoriphagus iocasae</name>
    <dbReference type="NCBI Taxonomy" id="1836499"/>
    <lineage>
        <taxon>Bacteria</taxon>
        <taxon>Pseudomonadati</taxon>
        <taxon>Bacteroidota</taxon>
        <taxon>Cytophagia</taxon>
        <taxon>Cytophagales</taxon>
        <taxon>Cyclobacteriaceae</taxon>
        <taxon>Algoriphagus</taxon>
    </lineage>
</organism>
<evidence type="ECO:0000256" key="2">
    <source>
        <dbReference type="ARBA" id="ARBA00022649"/>
    </source>
</evidence>
<dbReference type="Pfam" id="PF01909">
    <property type="entry name" value="NTP_transf_2"/>
    <property type="match status" value="1"/>
</dbReference>
<dbReference type="Gene3D" id="3.30.460.10">
    <property type="entry name" value="Beta Polymerase, domain 2"/>
    <property type="match status" value="1"/>
</dbReference>
<reference evidence="11 12" key="1">
    <citation type="submission" date="2020-08" db="EMBL/GenBank/DDBJ databases">
        <title>Genomic Encyclopedia of Type Strains, Phase IV (KMG-IV): sequencing the most valuable type-strain genomes for metagenomic binning, comparative biology and taxonomic classification.</title>
        <authorList>
            <person name="Goeker M."/>
        </authorList>
    </citation>
    <scope>NUCLEOTIDE SEQUENCE [LARGE SCALE GENOMIC DNA]</scope>
    <source>
        <strain evidence="11 12">DSM 102044</strain>
    </source>
</reference>
<keyword evidence="7" id="KW-0067">ATP-binding</keyword>
<dbReference type="GO" id="GO:0046872">
    <property type="term" value="F:metal ion binding"/>
    <property type="evidence" value="ECO:0007669"/>
    <property type="project" value="UniProtKB-KW"/>
</dbReference>
<comment type="caution">
    <text evidence="11">The sequence shown here is derived from an EMBL/GenBank/DDBJ whole genome shotgun (WGS) entry which is preliminary data.</text>
</comment>
<dbReference type="CDD" id="cd05403">
    <property type="entry name" value="NT_KNTase_like"/>
    <property type="match status" value="1"/>
</dbReference>
<dbReference type="SUPFAM" id="SSF81301">
    <property type="entry name" value="Nucleotidyltransferase"/>
    <property type="match status" value="1"/>
</dbReference>
<keyword evidence="2" id="KW-1277">Toxin-antitoxin system</keyword>